<dbReference type="EMBL" id="LR796341">
    <property type="protein sequence ID" value="CAB4138168.1"/>
    <property type="molecule type" value="Genomic_DNA"/>
</dbReference>
<organism evidence="1">
    <name type="scientific">uncultured Caudovirales phage</name>
    <dbReference type="NCBI Taxonomy" id="2100421"/>
    <lineage>
        <taxon>Viruses</taxon>
        <taxon>Duplodnaviria</taxon>
        <taxon>Heunggongvirae</taxon>
        <taxon>Uroviricota</taxon>
        <taxon>Caudoviricetes</taxon>
        <taxon>Peduoviridae</taxon>
        <taxon>Maltschvirus</taxon>
        <taxon>Maltschvirus maltsch</taxon>
    </lineage>
</organism>
<reference evidence="1" key="1">
    <citation type="submission" date="2020-04" db="EMBL/GenBank/DDBJ databases">
        <authorList>
            <person name="Chiriac C."/>
            <person name="Salcher M."/>
            <person name="Ghai R."/>
            <person name="Kavagutti S V."/>
        </authorList>
    </citation>
    <scope>NUCLEOTIDE SEQUENCE</scope>
</reference>
<sequence length="136" mass="16076">MGLDMYAYAAANEKQYEEYWNNGEYDPDTKDYVNTAVRKPKELAYWRKHPNLHGWFRQEWESQGNTGDFNGDQLEITWDMLDRLEQVVVNGELPGTSGFFFGDGADDYYRKQDLEFVKQARAELFLGLRVFYNSSW</sequence>
<proteinExistence type="predicted"/>
<gene>
    <name evidence="1" type="ORF">UFOVP328_361</name>
</gene>
<evidence type="ECO:0000313" key="1">
    <source>
        <dbReference type="EMBL" id="CAB4138168.1"/>
    </source>
</evidence>
<protein>
    <submittedName>
        <fullName evidence="1">Uncharacterized protein</fullName>
    </submittedName>
</protein>
<accession>A0A6J5LUQ8</accession>
<name>A0A6J5LUQ8_9CAUD</name>